<dbReference type="InterPro" id="IPR032710">
    <property type="entry name" value="NTF2-like_dom_sf"/>
</dbReference>
<evidence type="ECO:0008006" key="2">
    <source>
        <dbReference type="Google" id="ProtNLM"/>
    </source>
</evidence>
<evidence type="ECO:0000313" key="1">
    <source>
        <dbReference type="EMBL" id="SVB88495.1"/>
    </source>
</evidence>
<dbReference type="AlphaFoldDB" id="A0A382HN36"/>
<name>A0A382HN36_9ZZZZ</name>
<protein>
    <recommendedName>
        <fullName evidence="2">SnoaL-like domain-containing protein</fullName>
    </recommendedName>
</protein>
<sequence>MFNKNPVVSMIFLLMVFTIACGTEDTSEWSGKIVQNDRKSEIVLEFQKAYRDNNLSSVKSHFSENAVLSVNDSKLSFDELNAGFSNGHNYFNNIAHSNVTVTTMYYNNGEVYTNLWYDWSGVSKATDETLVIRGYAYFKWEEEKIVEAYNAFDPTLYNKQMAPN</sequence>
<gene>
    <name evidence="1" type="ORF">METZ01_LOCUS241349</name>
</gene>
<dbReference type="SUPFAM" id="SSF54427">
    <property type="entry name" value="NTF2-like"/>
    <property type="match status" value="1"/>
</dbReference>
<accession>A0A382HN36</accession>
<organism evidence="1">
    <name type="scientific">marine metagenome</name>
    <dbReference type="NCBI Taxonomy" id="408172"/>
    <lineage>
        <taxon>unclassified sequences</taxon>
        <taxon>metagenomes</taxon>
        <taxon>ecological metagenomes</taxon>
    </lineage>
</organism>
<dbReference type="PROSITE" id="PS51257">
    <property type="entry name" value="PROKAR_LIPOPROTEIN"/>
    <property type="match status" value="1"/>
</dbReference>
<proteinExistence type="predicted"/>
<dbReference type="EMBL" id="UINC01062159">
    <property type="protein sequence ID" value="SVB88495.1"/>
    <property type="molecule type" value="Genomic_DNA"/>
</dbReference>
<dbReference type="Gene3D" id="3.10.450.50">
    <property type="match status" value="1"/>
</dbReference>
<reference evidence="1" key="1">
    <citation type="submission" date="2018-05" db="EMBL/GenBank/DDBJ databases">
        <authorList>
            <person name="Lanie J.A."/>
            <person name="Ng W.-L."/>
            <person name="Kazmierczak K.M."/>
            <person name="Andrzejewski T.M."/>
            <person name="Davidsen T.M."/>
            <person name="Wayne K.J."/>
            <person name="Tettelin H."/>
            <person name="Glass J.I."/>
            <person name="Rusch D."/>
            <person name="Podicherti R."/>
            <person name="Tsui H.-C.T."/>
            <person name="Winkler M.E."/>
        </authorList>
    </citation>
    <scope>NUCLEOTIDE SEQUENCE</scope>
</reference>